<feature type="compositionally biased region" description="Basic residues" evidence="1">
    <location>
        <begin position="42"/>
        <end position="57"/>
    </location>
</feature>
<feature type="region of interest" description="Disordered" evidence="1">
    <location>
        <begin position="71"/>
        <end position="92"/>
    </location>
</feature>
<name>A0A370U3F9_9HELO</name>
<keyword evidence="3" id="KW-1185">Reference proteome</keyword>
<evidence type="ECO:0000313" key="3">
    <source>
        <dbReference type="Proteomes" id="UP000254866"/>
    </source>
</evidence>
<reference evidence="2 3" key="1">
    <citation type="journal article" date="2018" name="IMA Fungus">
        <title>IMA Genome-F 9: Draft genome sequence of Annulohypoxylon stygium, Aspergillus mulundensis, Berkeleyomyces basicola (syn. Thielaviopsis basicola), Ceratocystis smalleyi, two Cercospora beticola strains, Coleophoma cylindrospora, Fusarium fracticaudum, Phialophora cf. hyalina, and Morchella septimelata.</title>
        <authorList>
            <person name="Wingfield B.D."/>
            <person name="Bills G.F."/>
            <person name="Dong Y."/>
            <person name="Huang W."/>
            <person name="Nel W.J."/>
            <person name="Swalarsk-Parry B.S."/>
            <person name="Vaghefi N."/>
            <person name="Wilken P.M."/>
            <person name="An Z."/>
            <person name="de Beer Z.W."/>
            <person name="De Vos L."/>
            <person name="Chen L."/>
            <person name="Duong T.A."/>
            <person name="Gao Y."/>
            <person name="Hammerbacher A."/>
            <person name="Kikkert J.R."/>
            <person name="Li Y."/>
            <person name="Li H."/>
            <person name="Li K."/>
            <person name="Li Q."/>
            <person name="Liu X."/>
            <person name="Ma X."/>
            <person name="Naidoo K."/>
            <person name="Pethybridge S.J."/>
            <person name="Sun J."/>
            <person name="Steenkamp E.T."/>
            <person name="van der Nest M.A."/>
            <person name="van Wyk S."/>
            <person name="Wingfield M.J."/>
            <person name="Xiong C."/>
            <person name="Yue Q."/>
            <person name="Zhang X."/>
        </authorList>
    </citation>
    <scope>NUCLEOTIDE SEQUENCE [LARGE SCALE GENOMIC DNA]</scope>
    <source>
        <strain evidence="2 3">BP 5553</strain>
    </source>
</reference>
<evidence type="ECO:0000256" key="1">
    <source>
        <dbReference type="SAM" id="MobiDB-lite"/>
    </source>
</evidence>
<dbReference type="GeneID" id="43595139"/>
<dbReference type="AlphaFoldDB" id="A0A370U3F9"/>
<sequence length="369" mass="40920">MPSRLSQMLTLSLSLSPHTSVPQLPSSHDDNAQYQNKAPVLTKKRVLPKKQKSKKRNSIITTATLLFTTRSKALPPAEPPLPLDTSSTKKHHRLSLTTKFRKGVVTVPPPPQLLAHLGKACPQHDRHDSTFSSVSSSFTDLKSLTLPSNSRVPASMIPLTRSQLATLSPLLRRLERCLDKQDLLCRSLSANMLYLMAVKERMIRRNGKLGVGGRKAFIGELGEVREELGKVFVRKVGIEGRSRNVIGEVAGKLGKLEMRDLDSAKCAGEVKEREEGVGDVATVDAEMISNIVHILKRDIEIQRLLNICVLDAITRRCWKGRWTKTAGQRTEMERFVGFVAERVEKLGEIQERMIKTVGVVEGVVSGLEG</sequence>
<dbReference type="RefSeq" id="XP_031874967.1">
    <property type="nucleotide sequence ID" value="XM_032010913.1"/>
</dbReference>
<dbReference type="OrthoDB" id="3558579at2759"/>
<organism evidence="2 3">
    <name type="scientific">Venustampulla echinocandica</name>
    <dbReference type="NCBI Taxonomy" id="2656787"/>
    <lineage>
        <taxon>Eukaryota</taxon>
        <taxon>Fungi</taxon>
        <taxon>Dikarya</taxon>
        <taxon>Ascomycota</taxon>
        <taxon>Pezizomycotina</taxon>
        <taxon>Leotiomycetes</taxon>
        <taxon>Helotiales</taxon>
        <taxon>Pleuroascaceae</taxon>
        <taxon>Venustampulla</taxon>
    </lineage>
</organism>
<dbReference type="EMBL" id="NPIC01000001">
    <property type="protein sequence ID" value="RDL42311.1"/>
    <property type="molecule type" value="Genomic_DNA"/>
</dbReference>
<feature type="compositionally biased region" description="Polar residues" evidence="1">
    <location>
        <begin position="21"/>
        <end position="36"/>
    </location>
</feature>
<gene>
    <name evidence="2" type="ORF">BP5553_02290</name>
</gene>
<feature type="region of interest" description="Disordered" evidence="1">
    <location>
        <begin position="17"/>
        <end position="58"/>
    </location>
</feature>
<evidence type="ECO:0000313" key="2">
    <source>
        <dbReference type="EMBL" id="RDL42311.1"/>
    </source>
</evidence>
<comment type="caution">
    <text evidence="2">The sequence shown here is derived from an EMBL/GenBank/DDBJ whole genome shotgun (WGS) entry which is preliminary data.</text>
</comment>
<proteinExistence type="predicted"/>
<protein>
    <submittedName>
        <fullName evidence="2">Uncharacterized protein</fullName>
    </submittedName>
</protein>
<accession>A0A370U3F9</accession>
<dbReference type="Proteomes" id="UP000254866">
    <property type="component" value="Unassembled WGS sequence"/>
</dbReference>